<name>A0AAE0TEE0_9BIVA</name>
<evidence type="ECO:0000313" key="3">
    <source>
        <dbReference type="EMBL" id="KAK3608841.1"/>
    </source>
</evidence>
<dbReference type="InterPro" id="IPR006680">
    <property type="entry name" value="Amidohydro-rel"/>
</dbReference>
<accession>A0AAE0TEE0</accession>
<dbReference type="PANTHER" id="PTHR11113:SF2">
    <property type="entry name" value="ADENINE DEAMINASE"/>
    <property type="match status" value="1"/>
</dbReference>
<protein>
    <recommendedName>
        <fullName evidence="2">Amidohydrolase-related domain-containing protein</fullName>
    </recommendedName>
</protein>
<sequence length="500" mass="54686">MFKEKPITASVLSQRIDQAAGRSKADLVVKNVHLFNLATGETSLTDIAVCGDTIVGTYSAYSGTREIDGRGLTAVPGFIDTHLHIESSLVTPGEFERGVLPRGTTTAICDPHEICNVLGKTGLEYFLASAEEMFLCTCYTHGNRRSHTECSGFTRLYQTSQSYRIGGVHEFSRRHSQRPGLHEKLVLFSAEHIDGHSPLLNGLSLNAYLSAGISTDHESTEYEEAREKLAKGMHILIREGSITKDLRALAPLLSDTHSPFMSFCTDDRNPVEINREGHIDFMTRKAVSLGVNPLSAYRAASWSAAKAFGLRRKGLLAPGYTADIVLLEDITECRVKQVICQGKPVAEALFASRKLPPPPGLTSVMMKEVVPSDFDIPVSSSDVPVIGIIPHKVITRNERCTIPVINGCGQPDPTQDIMKICVLKGTAKTEASDAAFAGDLASGKGHWLHQSDTIATTSAQSEPITKTWHSRLTACVKYRADMWLYRTGRYWANLLCRSPG</sequence>
<dbReference type="AlphaFoldDB" id="A0AAE0TEE0"/>
<comment type="caution">
    <text evidence="3">The sequence shown here is derived from an EMBL/GenBank/DDBJ whole genome shotgun (WGS) entry which is preliminary data.</text>
</comment>
<gene>
    <name evidence="3" type="ORF">CHS0354_006882</name>
</gene>
<evidence type="ECO:0000256" key="1">
    <source>
        <dbReference type="ARBA" id="ARBA00022801"/>
    </source>
</evidence>
<dbReference type="SUPFAM" id="SSF51556">
    <property type="entry name" value="Metallo-dependent hydrolases"/>
    <property type="match status" value="1"/>
</dbReference>
<feature type="domain" description="Amidohydrolase-related" evidence="2">
    <location>
        <begin position="74"/>
        <end position="345"/>
    </location>
</feature>
<keyword evidence="1" id="KW-0378">Hydrolase</keyword>
<keyword evidence="4" id="KW-1185">Reference proteome</keyword>
<dbReference type="Proteomes" id="UP001195483">
    <property type="component" value="Unassembled WGS sequence"/>
</dbReference>
<dbReference type="SUPFAM" id="SSF51338">
    <property type="entry name" value="Composite domain of metallo-dependent hydrolases"/>
    <property type="match status" value="1"/>
</dbReference>
<dbReference type="Gene3D" id="3.20.20.140">
    <property type="entry name" value="Metal-dependent hydrolases"/>
    <property type="match status" value="1"/>
</dbReference>
<evidence type="ECO:0000259" key="2">
    <source>
        <dbReference type="Pfam" id="PF01979"/>
    </source>
</evidence>
<reference evidence="3" key="2">
    <citation type="journal article" date="2021" name="Genome Biol. Evol.">
        <title>Developing a high-quality reference genome for a parasitic bivalve with doubly uniparental inheritance (Bivalvia: Unionida).</title>
        <authorList>
            <person name="Smith C.H."/>
        </authorList>
    </citation>
    <scope>NUCLEOTIDE SEQUENCE</scope>
    <source>
        <strain evidence="3">CHS0354</strain>
        <tissue evidence="3">Mantle</tissue>
    </source>
</reference>
<dbReference type="EMBL" id="JAEAOA010000469">
    <property type="protein sequence ID" value="KAK3608841.1"/>
    <property type="molecule type" value="Genomic_DNA"/>
</dbReference>
<dbReference type="InterPro" id="IPR032466">
    <property type="entry name" value="Metal_Hydrolase"/>
</dbReference>
<dbReference type="Pfam" id="PF01979">
    <property type="entry name" value="Amidohydro_1"/>
    <property type="match status" value="1"/>
</dbReference>
<reference evidence="3" key="3">
    <citation type="submission" date="2023-05" db="EMBL/GenBank/DDBJ databases">
        <authorList>
            <person name="Smith C.H."/>
        </authorList>
    </citation>
    <scope>NUCLEOTIDE SEQUENCE</scope>
    <source>
        <strain evidence="3">CHS0354</strain>
        <tissue evidence="3">Mantle</tissue>
    </source>
</reference>
<organism evidence="3 4">
    <name type="scientific">Potamilus streckersoni</name>
    <dbReference type="NCBI Taxonomy" id="2493646"/>
    <lineage>
        <taxon>Eukaryota</taxon>
        <taxon>Metazoa</taxon>
        <taxon>Spiralia</taxon>
        <taxon>Lophotrochozoa</taxon>
        <taxon>Mollusca</taxon>
        <taxon>Bivalvia</taxon>
        <taxon>Autobranchia</taxon>
        <taxon>Heteroconchia</taxon>
        <taxon>Palaeoheterodonta</taxon>
        <taxon>Unionida</taxon>
        <taxon>Unionoidea</taxon>
        <taxon>Unionidae</taxon>
        <taxon>Ambleminae</taxon>
        <taxon>Lampsilini</taxon>
        <taxon>Potamilus</taxon>
    </lineage>
</organism>
<dbReference type="InterPro" id="IPR011059">
    <property type="entry name" value="Metal-dep_hydrolase_composite"/>
</dbReference>
<dbReference type="Gene3D" id="2.30.40.10">
    <property type="entry name" value="Urease, subunit C, domain 1"/>
    <property type="match status" value="1"/>
</dbReference>
<dbReference type="PANTHER" id="PTHR11113">
    <property type="entry name" value="N-ACETYLGLUCOSAMINE-6-PHOSPHATE DEACETYLASE"/>
    <property type="match status" value="1"/>
</dbReference>
<reference evidence="3" key="1">
    <citation type="journal article" date="2021" name="Genome Biol. Evol.">
        <title>A High-Quality Reference Genome for a Parasitic Bivalve with Doubly Uniparental Inheritance (Bivalvia: Unionida).</title>
        <authorList>
            <person name="Smith C.H."/>
        </authorList>
    </citation>
    <scope>NUCLEOTIDE SEQUENCE</scope>
    <source>
        <strain evidence="3">CHS0354</strain>
    </source>
</reference>
<dbReference type="GO" id="GO:0000034">
    <property type="term" value="F:adenine deaminase activity"/>
    <property type="evidence" value="ECO:0007669"/>
    <property type="project" value="TreeGrafter"/>
</dbReference>
<proteinExistence type="predicted"/>
<evidence type="ECO:0000313" key="4">
    <source>
        <dbReference type="Proteomes" id="UP001195483"/>
    </source>
</evidence>